<name>N1R048_AEGTA</name>
<sequence length="197" mass="21507">MARLFLIPDQIQRPQPHPSVRGAGGALCGSTGRRPDGVRRAAHPSASNADQAAAESTTPTQPQPEEQEDGMSSGTGNVVCVTGASVYIVSWLVKFLLQCGYTIRATVRKKKKKKKLTEFVSMPWSQVAAILTSELETTQEGELEELEKGVEPAWERLVHPLERIVDRLNVVDHIKAVKDSPDLCAAVKDLQVEILPC</sequence>
<dbReference type="AlphaFoldDB" id="N1R048"/>
<feature type="compositionally biased region" description="Polar residues" evidence="1">
    <location>
        <begin position="45"/>
        <end position="56"/>
    </location>
</feature>
<accession>N1R048</accession>
<feature type="region of interest" description="Disordered" evidence="1">
    <location>
        <begin position="7"/>
        <end position="74"/>
    </location>
</feature>
<evidence type="ECO:0000259" key="2">
    <source>
        <dbReference type="Pfam" id="PF19310"/>
    </source>
</evidence>
<dbReference type="Gene3D" id="3.40.50.720">
    <property type="entry name" value="NAD(P)-binding Rossmann-like Domain"/>
    <property type="match status" value="1"/>
</dbReference>
<dbReference type="Pfam" id="PF19310">
    <property type="entry name" value="TOP_N"/>
    <property type="match status" value="1"/>
</dbReference>
<evidence type="ECO:0000313" key="3">
    <source>
        <dbReference type="EnsemblPlants" id="EMT17058"/>
    </source>
</evidence>
<feature type="domain" description="Oligopeptidase A N-terminal" evidence="2">
    <location>
        <begin position="136"/>
        <end position="193"/>
    </location>
</feature>
<proteinExistence type="predicted"/>
<dbReference type="EnsemblPlants" id="EMT17058">
    <property type="protein sequence ID" value="EMT17058"/>
    <property type="gene ID" value="F775_24126"/>
</dbReference>
<reference evidence="3" key="1">
    <citation type="submission" date="2015-06" db="UniProtKB">
        <authorList>
            <consortium name="EnsemblPlants"/>
        </authorList>
    </citation>
    <scope>IDENTIFICATION</scope>
</reference>
<dbReference type="SUPFAM" id="SSF51735">
    <property type="entry name" value="NAD(P)-binding Rossmann-fold domains"/>
    <property type="match status" value="1"/>
</dbReference>
<evidence type="ECO:0000256" key="1">
    <source>
        <dbReference type="SAM" id="MobiDB-lite"/>
    </source>
</evidence>
<dbReference type="InterPro" id="IPR036291">
    <property type="entry name" value="NAD(P)-bd_dom_sf"/>
</dbReference>
<organism evidence="3">
    <name type="scientific">Aegilops tauschii</name>
    <name type="common">Tausch's goatgrass</name>
    <name type="synonym">Aegilops squarrosa</name>
    <dbReference type="NCBI Taxonomy" id="37682"/>
    <lineage>
        <taxon>Eukaryota</taxon>
        <taxon>Viridiplantae</taxon>
        <taxon>Streptophyta</taxon>
        <taxon>Embryophyta</taxon>
        <taxon>Tracheophyta</taxon>
        <taxon>Spermatophyta</taxon>
        <taxon>Magnoliopsida</taxon>
        <taxon>Liliopsida</taxon>
        <taxon>Poales</taxon>
        <taxon>Poaceae</taxon>
        <taxon>BOP clade</taxon>
        <taxon>Pooideae</taxon>
        <taxon>Triticodae</taxon>
        <taxon>Triticeae</taxon>
        <taxon>Triticinae</taxon>
        <taxon>Aegilops</taxon>
    </lineage>
</organism>
<protein>
    <submittedName>
        <fullName evidence="3">Dihydroflavonol-4-reductase</fullName>
    </submittedName>
</protein>
<dbReference type="InterPro" id="IPR045666">
    <property type="entry name" value="OpdA_N"/>
</dbReference>